<proteinExistence type="predicted"/>
<comment type="caution">
    <text evidence="2">The sequence shown here is derived from an EMBL/GenBank/DDBJ whole genome shotgun (WGS) entry which is preliminary data.</text>
</comment>
<gene>
    <name evidence="2" type="ORF">BCR34DRAFT_593748</name>
</gene>
<dbReference type="InterPro" id="IPR010730">
    <property type="entry name" value="HET"/>
</dbReference>
<organism evidence="2 3">
    <name type="scientific">Clohesyomyces aquaticus</name>
    <dbReference type="NCBI Taxonomy" id="1231657"/>
    <lineage>
        <taxon>Eukaryota</taxon>
        <taxon>Fungi</taxon>
        <taxon>Dikarya</taxon>
        <taxon>Ascomycota</taxon>
        <taxon>Pezizomycotina</taxon>
        <taxon>Dothideomycetes</taxon>
        <taxon>Pleosporomycetidae</taxon>
        <taxon>Pleosporales</taxon>
        <taxon>Lindgomycetaceae</taxon>
        <taxon>Clohesyomyces</taxon>
    </lineage>
</organism>
<evidence type="ECO:0000313" key="2">
    <source>
        <dbReference type="EMBL" id="ORX96758.1"/>
    </source>
</evidence>
<keyword evidence="3" id="KW-1185">Reference proteome</keyword>
<name>A0A1Y1YFM9_9PLEO</name>
<accession>A0A1Y1YFM9</accession>
<evidence type="ECO:0000259" key="1">
    <source>
        <dbReference type="Pfam" id="PF06985"/>
    </source>
</evidence>
<dbReference type="OrthoDB" id="3742224at2759"/>
<dbReference type="AlphaFoldDB" id="A0A1Y1YFM9"/>
<dbReference type="Pfam" id="PF06985">
    <property type="entry name" value="HET"/>
    <property type="match status" value="1"/>
</dbReference>
<dbReference type="STRING" id="1231657.A0A1Y1YFM9"/>
<dbReference type="PANTHER" id="PTHR24148:SF73">
    <property type="entry name" value="HET DOMAIN PROTEIN (AFU_ORTHOLOGUE AFUA_8G01020)"/>
    <property type="match status" value="1"/>
</dbReference>
<protein>
    <submittedName>
        <fullName evidence="2">Heterokaryon incompatibility protein-domain-containing protein</fullName>
    </submittedName>
</protein>
<dbReference type="EMBL" id="MCFA01000248">
    <property type="protein sequence ID" value="ORX96758.1"/>
    <property type="molecule type" value="Genomic_DNA"/>
</dbReference>
<dbReference type="InterPro" id="IPR052895">
    <property type="entry name" value="HetReg/Transcr_Mod"/>
</dbReference>
<sequence length="281" mass="31055">MWSGLHLKLLSPQHRVLLTVQSFATETAWTTKYLPSPLLPPDSKCVRIIDILPVRASASSSRDTIESTFRVIHLSHLRNPPNSPPCRMSGEPFYQSQTAPSATVPLLHLRKKLGAFTIWVDAICINQDDADEKSHQIPLMGDIYSAAGTVYDWLRPGTLQVNHAMEHVATEHFQSYYTTTKDVKLKSRQFVGAWSSSGQRGVAPGLPGLTINQGSPLPPPNYSAAVSQWPPIRRPKLASSRSLIIRPSIFVALGDRSSIYWLPVSRLVIPAIAPLDSFFAV</sequence>
<dbReference type="PANTHER" id="PTHR24148">
    <property type="entry name" value="ANKYRIN REPEAT DOMAIN-CONTAINING PROTEIN 39 HOMOLOG-RELATED"/>
    <property type="match status" value="1"/>
</dbReference>
<dbReference type="Proteomes" id="UP000193144">
    <property type="component" value="Unassembled WGS sequence"/>
</dbReference>
<feature type="domain" description="Heterokaryon incompatibility" evidence="1">
    <location>
        <begin position="106"/>
        <end position="178"/>
    </location>
</feature>
<evidence type="ECO:0000313" key="3">
    <source>
        <dbReference type="Proteomes" id="UP000193144"/>
    </source>
</evidence>
<reference evidence="2 3" key="1">
    <citation type="submission" date="2016-07" db="EMBL/GenBank/DDBJ databases">
        <title>Pervasive Adenine N6-methylation of Active Genes in Fungi.</title>
        <authorList>
            <consortium name="DOE Joint Genome Institute"/>
            <person name="Mondo S.J."/>
            <person name="Dannebaum R.O."/>
            <person name="Kuo R.C."/>
            <person name="Labutti K."/>
            <person name="Haridas S."/>
            <person name="Kuo A."/>
            <person name="Salamov A."/>
            <person name="Ahrendt S.R."/>
            <person name="Lipzen A."/>
            <person name="Sullivan W."/>
            <person name="Andreopoulos W.B."/>
            <person name="Clum A."/>
            <person name="Lindquist E."/>
            <person name="Daum C."/>
            <person name="Ramamoorthy G.K."/>
            <person name="Gryganskyi A."/>
            <person name="Culley D."/>
            <person name="Magnuson J.K."/>
            <person name="James T.Y."/>
            <person name="O'Malley M.A."/>
            <person name="Stajich J.E."/>
            <person name="Spatafora J.W."/>
            <person name="Visel A."/>
            <person name="Grigoriev I.V."/>
        </authorList>
    </citation>
    <scope>NUCLEOTIDE SEQUENCE [LARGE SCALE GENOMIC DNA]</scope>
    <source>
        <strain evidence="2 3">CBS 115471</strain>
    </source>
</reference>